<evidence type="ECO:0000256" key="10">
    <source>
        <dbReference type="ARBA" id="ARBA00022840"/>
    </source>
</evidence>
<dbReference type="EC" id="2.7.1.130" evidence="3 13"/>
<dbReference type="HAMAP" id="MF_00409">
    <property type="entry name" value="LpxK"/>
    <property type="match status" value="1"/>
</dbReference>
<evidence type="ECO:0000256" key="11">
    <source>
        <dbReference type="ARBA" id="ARBA00023098"/>
    </source>
</evidence>
<dbReference type="Pfam" id="PF02606">
    <property type="entry name" value="LpxK"/>
    <property type="match status" value="1"/>
</dbReference>
<gene>
    <name evidence="13 14" type="primary">lpxK</name>
    <name evidence="14" type="ORF">OMP39_09250</name>
</gene>
<comment type="similarity">
    <text evidence="13">Belongs to the LpxK family.</text>
</comment>
<evidence type="ECO:0000256" key="1">
    <source>
        <dbReference type="ARBA" id="ARBA00002274"/>
    </source>
</evidence>
<dbReference type="NCBIfam" id="TIGR00682">
    <property type="entry name" value="lpxK"/>
    <property type="match status" value="1"/>
</dbReference>
<evidence type="ECO:0000256" key="13">
    <source>
        <dbReference type="HAMAP-Rule" id="MF_00409"/>
    </source>
</evidence>
<accession>A0ABY6MNG9</accession>
<organism evidence="14 15">
    <name type="scientific">Caldimonas aquatica</name>
    <dbReference type="NCBI Taxonomy" id="376175"/>
    <lineage>
        <taxon>Bacteria</taxon>
        <taxon>Pseudomonadati</taxon>
        <taxon>Pseudomonadota</taxon>
        <taxon>Betaproteobacteria</taxon>
        <taxon>Burkholderiales</taxon>
        <taxon>Sphaerotilaceae</taxon>
        <taxon>Caldimonas</taxon>
    </lineage>
</organism>
<evidence type="ECO:0000256" key="6">
    <source>
        <dbReference type="ARBA" id="ARBA00022556"/>
    </source>
</evidence>
<evidence type="ECO:0000256" key="7">
    <source>
        <dbReference type="ARBA" id="ARBA00022679"/>
    </source>
</evidence>
<dbReference type="RefSeq" id="WP_264891450.1">
    <property type="nucleotide sequence ID" value="NZ_CP110257.1"/>
</dbReference>
<dbReference type="PANTHER" id="PTHR42724:SF1">
    <property type="entry name" value="TETRAACYLDISACCHARIDE 4'-KINASE, MITOCHONDRIAL-RELATED"/>
    <property type="match status" value="1"/>
</dbReference>
<evidence type="ECO:0000256" key="2">
    <source>
        <dbReference type="ARBA" id="ARBA00004870"/>
    </source>
</evidence>
<evidence type="ECO:0000256" key="12">
    <source>
        <dbReference type="ARBA" id="ARBA00029757"/>
    </source>
</evidence>
<keyword evidence="9 13" id="KW-0418">Kinase</keyword>
<evidence type="ECO:0000313" key="15">
    <source>
        <dbReference type="Proteomes" id="UP001163266"/>
    </source>
</evidence>
<keyword evidence="8 13" id="KW-0547">Nucleotide-binding</keyword>
<keyword evidence="10 13" id="KW-0067">ATP-binding</keyword>
<feature type="binding site" evidence="13">
    <location>
        <begin position="64"/>
        <end position="71"/>
    </location>
    <ligand>
        <name>ATP</name>
        <dbReference type="ChEBI" id="CHEBI:30616"/>
    </ligand>
</feature>
<evidence type="ECO:0000256" key="9">
    <source>
        <dbReference type="ARBA" id="ARBA00022777"/>
    </source>
</evidence>
<sequence length="349" mass="37990">MNARSALELRLQQAWAKRGLLACALLPLAALYAALAGARRLAYRAGWRRPRRLPVPVLVVGNVVAGGAGKTPTTLALVHHLQARGWSPGIVSRGYGRKGDSVLLVEPGQPAAQVGDEPLLMARRCRAPVAVGADRVAAARALLAAHPQLDVLVCDDGLQHLRLARDVEILVFDERGTGNGWYLPAGPLRDSPRREADLVLYNAPAPSTARPGYPTTRTLARPVPLASWRRGSPEGQVDWAALHGARVLAAAGVAHPQRFFSMLQAQGLTFEQLPLPDHHDYAHGWPWQDWRGDVVLVTEKDAVKLDRCADPRVHVVALDLRPDPRFFAALDDLLRDKGLAARPKRQGHD</sequence>
<comment type="function">
    <text evidence="1 13">Transfers the gamma-phosphate of ATP to the 4'-position of a tetraacyldisaccharide 1-phosphate intermediate (termed DS-1-P) to form tetraacyldisaccharide 1,4'-bis-phosphate (lipid IVA).</text>
</comment>
<keyword evidence="5 13" id="KW-0444">Lipid biosynthesis</keyword>
<dbReference type="SUPFAM" id="SSF52540">
    <property type="entry name" value="P-loop containing nucleoside triphosphate hydrolases"/>
    <property type="match status" value="1"/>
</dbReference>
<keyword evidence="7 13" id="KW-0808">Transferase</keyword>
<name>A0ABY6MNG9_9BURK</name>
<evidence type="ECO:0000313" key="14">
    <source>
        <dbReference type="EMBL" id="UZD53880.1"/>
    </source>
</evidence>
<dbReference type="InterPro" id="IPR003758">
    <property type="entry name" value="LpxK"/>
</dbReference>
<dbReference type="GO" id="GO:0009029">
    <property type="term" value="F:lipid-A 4'-kinase activity"/>
    <property type="evidence" value="ECO:0007669"/>
    <property type="project" value="UniProtKB-EC"/>
</dbReference>
<evidence type="ECO:0000256" key="4">
    <source>
        <dbReference type="ARBA" id="ARBA00016436"/>
    </source>
</evidence>
<dbReference type="PANTHER" id="PTHR42724">
    <property type="entry name" value="TETRAACYLDISACCHARIDE 4'-KINASE"/>
    <property type="match status" value="1"/>
</dbReference>
<comment type="catalytic activity">
    <reaction evidence="13">
        <text>a lipid A disaccharide + ATP = a lipid IVA + ADP + H(+)</text>
        <dbReference type="Rhea" id="RHEA:67840"/>
        <dbReference type="ChEBI" id="CHEBI:15378"/>
        <dbReference type="ChEBI" id="CHEBI:30616"/>
        <dbReference type="ChEBI" id="CHEBI:176343"/>
        <dbReference type="ChEBI" id="CHEBI:176425"/>
        <dbReference type="ChEBI" id="CHEBI:456216"/>
        <dbReference type="EC" id="2.7.1.130"/>
    </reaction>
</comment>
<evidence type="ECO:0000256" key="3">
    <source>
        <dbReference type="ARBA" id="ARBA00012071"/>
    </source>
</evidence>
<evidence type="ECO:0000256" key="5">
    <source>
        <dbReference type="ARBA" id="ARBA00022516"/>
    </source>
</evidence>
<dbReference type="Proteomes" id="UP001163266">
    <property type="component" value="Chromosome"/>
</dbReference>
<dbReference type="InterPro" id="IPR027417">
    <property type="entry name" value="P-loop_NTPase"/>
</dbReference>
<evidence type="ECO:0000256" key="8">
    <source>
        <dbReference type="ARBA" id="ARBA00022741"/>
    </source>
</evidence>
<reference evidence="14" key="1">
    <citation type="submission" date="2022-10" db="EMBL/GenBank/DDBJ databases">
        <title>Complete genome sequence of Schlegelella aquatica LMG 23380.</title>
        <authorList>
            <person name="Musilova J."/>
            <person name="Kourilova X."/>
            <person name="Bezdicek M."/>
            <person name="Hermankova K."/>
            <person name="Obruca S."/>
            <person name="Sedlar K."/>
        </authorList>
    </citation>
    <scope>NUCLEOTIDE SEQUENCE</scope>
    <source>
        <strain evidence="14">LMG 23380</strain>
    </source>
</reference>
<protein>
    <recommendedName>
        <fullName evidence="4 13">Tetraacyldisaccharide 4'-kinase</fullName>
        <ecNumber evidence="3 13">2.7.1.130</ecNumber>
    </recommendedName>
    <alternativeName>
        <fullName evidence="12 13">Lipid A 4'-kinase</fullName>
    </alternativeName>
</protein>
<keyword evidence="6 13" id="KW-0441">Lipid A biosynthesis</keyword>
<keyword evidence="15" id="KW-1185">Reference proteome</keyword>
<keyword evidence="11 13" id="KW-0443">Lipid metabolism</keyword>
<comment type="pathway">
    <text evidence="2 13">Glycolipid biosynthesis; lipid IV(A) biosynthesis; lipid IV(A) from (3R)-3-hydroxytetradecanoyl-[acyl-carrier-protein] and UDP-N-acetyl-alpha-D-glucosamine: step 6/6.</text>
</comment>
<dbReference type="EMBL" id="CP110257">
    <property type="protein sequence ID" value="UZD53880.1"/>
    <property type="molecule type" value="Genomic_DNA"/>
</dbReference>
<proteinExistence type="inferred from homology"/>